<sequence length="455" mass="47876">MSLAQIRPHIAPTLLLALPVVCSQLGHIAVGVCDSVMVGQLGKIPLAAVSLGISVSTVVMILGQGLTFAITSLVATANGKGDVAALGRLLSSGVWLSTVAGLILAGMGFGVAPLLKYLDQPAEVVALAAPWVRVMFVSFLPLMVFQGFKQYAEGLGLTFQSMLLSLMANLVNALLCYMLIFGNFGAPKLGMMGAAWATLVARILMAAFMAAYVLRAKRLAQYRAATQWLRPDGATIRRLLSLGAPIGVQMMFEMGAFSFSAIMIGWLGATSLAAHQIAINIASVTYMAASGIGAAVTIRVGNFRGLGDAQGARQAGFAAYLITFVFMSVMALLLIGGRELIPHLYNNDPQVLAQAATLLLIAALFQISDGLQVVGLGALRGLQDVKIPSVVALLAYWAIALPFGYWLGFPLQMGATGVWIGLLTGLTLVAGLLLWRFRQHSASLVTPEPVPVASY</sequence>
<feature type="transmembrane region" description="Helical" evidence="10">
    <location>
        <begin position="246"/>
        <end position="267"/>
    </location>
</feature>
<feature type="transmembrane region" description="Helical" evidence="10">
    <location>
        <begin position="414"/>
        <end position="435"/>
    </location>
</feature>
<feature type="transmembrane region" description="Helical" evidence="10">
    <location>
        <begin position="124"/>
        <end position="145"/>
    </location>
</feature>
<feature type="transmembrane region" description="Helical" evidence="10">
    <location>
        <begin position="193"/>
        <end position="214"/>
    </location>
</feature>
<feature type="transmembrane region" description="Helical" evidence="10">
    <location>
        <begin position="89"/>
        <end position="112"/>
    </location>
</feature>
<dbReference type="InterPro" id="IPR050222">
    <property type="entry name" value="MATE_MdtK"/>
</dbReference>
<dbReference type="Pfam" id="PF01554">
    <property type="entry name" value="MatE"/>
    <property type="match status" value="2"/>
</dbReference>
<evidence type="ECO:0000256" key="8">
    <source>
        <dbReference type="ARBA" id="ARBA00023136"/>
    </source>
</evidence>
<accession>A0ABY4F8T5</accession>
<dbReference type="PANTHER" id="PTHR43298">
    <property type="entry name" value="MULTIDRUG RESISTANCE PROTEIN NORM-RELATED"/>
    <property type="match status" value="1"/>
</dbReference>
<dbReference type="PIRSF" id="PIRSF006603">
    <property type="entry name" value="DinF"/>
    <property type="match status" value="1"/>
</dbReference>
<feature type="transmembrane region" description="Helical" evidence="10">
    <location>
        <begin position="157"/>
        <end position="181"/>
    </location>
</feature>
<dbReference type="RefSeq" id="WP_244716441.1">
    <property type="nucleotide sequence ID" value="NZ_CP095049.1"/>
</dbReference>
<evidence type="ECO:0000313" key="12">
    <source>
        <dbReference type="Proteomes" id="UP000831785"/>
    </source>
</evidence>
<evidence type="ECO:0000313" key="11">
    <source>
        <dbReference type="EMBL" id="UOQ52443.1"/>
    </source>
</evidence>
<keyword evidence="7" id="KW-0406">Ion transport</keyword>
<feature type="transmembrane region" description="Helical" evidence="10">
    <location>
        <begin position="390"/>
        <end position="408"/>
    </location>
</feature>
<evidence type="ECO:0000256" key="3">
    <source>
        <dbReference type="ARBA" id="ARBA00022449"/>
    </source>
</evidence>
<keyword evidence="6 10" id="KW-1133">Transmembrane helix</keyword>
<dbReference type="InterPro" id="IPR048279">
    <property type="entry name" value="MdtK-like"/>
</dbReference>
<feature type="transmembrane region" description="Helical" evidence="10">
    <location>
        <begin position="355"/>
        <end position="378"/>
    </location>
</feature>
<dbReference type="InterPro" id="IPR002528">
    <property type="entry name" value="MATE_fam"/>
</dbReference>
<evidence type="ECO:0000256" key="4">
    <source>
        <dbReference type="ARBA" id="ARBA00022475"/>
    </source>
</evidence>
<keyword evidence="2" id="KW-0813">Transport</keyword>
<evidence type="ECO:0000256" key="9">
    <source>
        <dbReference type="ARBA" id="ARBA00031636"/>
    </source>
</evidence>
<dbReference type="EMBL" id="CP095049">
    <property type="protein sequence ID" value="UOQ52443.1"/>
    <property type="molecule type" value="Genomic_DNA"/>
</dbReference>
<protein>
    <recommendedName>
        <fullName evidence="9">Multidrug-efflux transporter</fullName>
    </recommendedName>
</protein>
<feature type="transmembrane region" description="Helical" evidence="10">
    <location>
        <begin position="46"/>
        <end position="77"/>
    </location>
</feature>
<feature type="transmembrane region" description="Helical" evidence="10">
    <location>
        <begin position="317"/>
        <end position="335"/>
    </location>
</feature>
<evidence type="ECO:0000256" key="6">
    <source>
        <dbReference type="ARBA" id="ARBA00022989"/>
    </source>
</evidence>
<keyword evidence="4" id="KW-1003">Cell membrane</keyword>
<evidence type="ECO:0000256" key="5">
    <source>
        <dbReference type="ARBA" id="ARBA00022692"/>
    </source>
</evidence>
<dbReference type="NCBIfam" id="TIGR00797">
    <property type="entry name" value="matE"/>
    <property type="match status" value="1"/>
</dbReference>
<evidence type="ECO:0000256" key="7">
    <source>
        <dbReference type="ARBA" id="ARBA00023065"/>
    </source>
</evidence>
<dbReference type="Proteomes" id="UP000831785">
    <property type="component" value="Chromosome"/>
</dbReference>
<keyword evidence="12" id="KW-1185">Reference proteome</keyword>
<gene>
    <name evidence="11" type="ORF">MUN80_22160</name>
</gene>
<evidence type="ECO:0000256" key="10">
    <source>
        <dbReference type="SAM" id="Phobius"/>
    </source>
</evidence>
<name>A0ABY4F8T5_9BACT</name>
<keyword evidence="3" id="KW-0050">Antiport</keyword>
<evidence type="ECO:0000256" key="2">
    <source>
        <dbReference type="ARBA" id="ARBA00022448"/>
    </source>
</evidence>
<reference evidence="11 12" key="1">
    <citation type="submission" date="2022-04" db="EMBL/GenBank/DDBJ databases">
        <title>Hymenobacter sp. isolated from the air.</title>
        <authorList>
            <person name="Won M."/>
            <person name="Lee C.-M."/>
            <person name="Woen H.-Y."/>
            <person name="Kwon S.-W."/>
        </authorList>
    </citation>
    <scope>NUCLEOTIDE SEQUENCE [LARGE SCALE GENOMIC DNA]</scope>
    <source>
        <strain evidence="12">5116 S-27</strain>
    </source>
</reference>
<keyword evidence="8 10" id="KW-0472">Membrane</keyword>
<organism evidence="11 12">
    <name type="scientific">Hymenobacter cellulosivorans</name>
    <dbReference type="NCBI Taxonomy" id="2932249"/>
    <lineage>
        <taxon>Bacteria</taxon>
        <taxon>Pseudomonadati</taxon>
        <taxon>Bacteroidota</taxon>
        <taxon>Cytophagia</taxon>
        <taxon>Cytophagales</taxon>
        <taxon>Hymenobacteraceae</taxon>
        <taxon>Hymenobacter</taxon>
    </lineage>
</organism>
<dbReference type="CDD" id="cd13131">
    <property type="entry name" value="MATE_NorM_like"/>
    <property type="match status" value="1"/>
</dbReference>
<evidence type="ECO:0000256" key="1">
    <source>
        <dbReference type="ARBA" id="ARBA00004651"/>
    </source>
</evidence>
<comment type="subcellular location">
    <subcellularLocation>
        <location evidence="1">Cell membrane</location>
        <topology evidence="1">Multi-pass membrane protein</topology>
    </subcellularLocation>
</comment>
<keyword evidence="5 10" id="KW-0812">Transmembrane</keyword>
<feature type="transmembrane region" description="Helical" evidence="10">
    <location>
        <begin position="273"/>
        <end position="296"/>
    </location>
</feature>
<proteinExistence type="predicted"/>
<dbReference type="PANTHER" id="PTHR43298:SF2">
    <property type="entry name" value="FMN_FAD EXPORTER YEEO-RELATED"/>
    <property type="match status" value="1"/>
</dbReference>